<evidence type="ECO:0000256" key="1">
    <source>
        <dbReference type="SAM" id="Phobius"/>
    </source>
</evidence>
<accession>A0A7W0CEY2</accession>
<gene>
    <name evidence="2" type="ORF">HNR30_001252</name>
</gene>
<feature type="transmembrane region" description="Helical" evidence="1">
    <location>
        <begin position="67"/>
        <end position="84"/>
    </location>
</feature>
<keyword evidence="1" id="KW-0472">Membrane</keyword>
<feature type="transmembrane region" description="Helical" evidence="1">
    <location>
        <begin position="36"/>
        <end position="55"/>
    </location>
</feature>
<dbReference type="Proteomes" id="UP000530928">
    <property type="component" value="Unassembled WGS sequence"/>
</dbReference>
<protein>
    <recommendedName>
        <fullName evidence="4">Flagellar biosynthetic protein FliP</fullName>
    </recommendedName>
</protein>
<evidence type="ECO:0000313" key="2">
    <source>
        <dbReference type="EMBL" id="MBA2889917.1"/>
    </source>
</evidence>
<name>A0A7W0CEY2_9ACTN</name>
<dbReference type="EMBL" id="JACDUR010000001">
    <property type="protein sequence ID" value="MBA2889917.1"/>
    <property type="molecule type" value="Genomic_DNA"/>
</dbReference>
<proteinExistence type="predicted"/>
<feature type="transmembrane region" description="Helical" evidence="1">
    <location>
        <begin position="90"/>
        <end position="110"/>
    </location>
</feature>
<comment type="caution">
    <text evidence="2">The sequence shown here is derived from an EMBL/GenBank/DDBJ whole genome shotgun (WGS) entry which is preliminary data.</text>
</comment>
<evidence type="ECO:0008006" key="4">
    <source>
        <dbReference type="Google" id="ProtNLM"/>
    </source>
</evidence>
<dbReference type="AlphaFoldDB" id="A0A7W0CEY2"/>
<dbReference type="RefSeq" id="WP_181608654.1">
    <property type="nucleotide sequence ID" value="NZ_BAABAM010000001.1"/>
</dbReference>
<organism evidence="2 3">
    <name type="scientific">Nonomuraea soli</name>
    <dbReference type="NCBI Taxonomy" id="1032476"/>
    <lineage>
        <taxon>Bacteria</taxon>
        <taxon>Bacillati</taxon>
        <taxon>Actinomycetota</taxon>
        <taxon>Actinomycetes</taxon>
        <taxon>Streptosporangiales</taxon>
        <taxon>Streptosporangiaceae</taxon>
        <taxon>Nonomuraea</taxon>
    </lineage>
</organism>
<reference evidence="2 3" key="1">
    <citation type="submission" date="2020-07" db="EMBL/GenBank/DDBJ databases">
        <title>Genomic Encyclopedia of Type Strains, Phase IV (KMG-IV): sequencing the most valuable type-strain genomes for metagenomic binning, comparative biology and taxonomic classification.</title>
        <authorList>
            <person name="Goeker M."/>
        </authorList>
    </citation>
    <scope>NUCLEOTIDE SEQUENCE [LARGE SCALE GENOMIC DNA]</scope>
    <source>
        <strain evidence="2 3">DSM 45533</strain>
    </source>
</reference>
<keyword evidence="1" id="KW-0812">Transmembrane</keyword>
<evidence type="ECO:0000313" key="3">
    <source>
        <dbReference type="Proteomes" id="UP000530928"/>
    </source>
</evidence>
<keyword evidence="1" id="KW-1133">Transmembrane helix</keyword>
<sequence>MRFWLHYLEMILAMVAGMLLLGPLADLLFGDLRPDVDALVMATNMSIGMTVWMLIRRHSWREILEMDAVMYLAFAVLLVPYWTGVLDEHGLMIGGHVIMLPAMLLVMVVHQRRNRLALPKF</sequence>
<feature type="transmembrane region" description="Helical" evidence="1">
    <location>
        <begin position="7"/>
        <end position="30"/>
    </location>
</feature>
<keyword evidence="3" id="KW-1185">Reference proteome</keyword>